<organism evidence="1 2">
    <name type="scientific">Trametes coccinea (strain BRFM310)</name>
    <name type="common">Pycnoporus coccineus</name>
    <dbReference type="NCBI Taxonomy" id="1353009"/>
    <lineage>
        <taxon>Eukaryota</taxon>
        <taxon>Fungi</taxon>
        <taxon>Dikarya</taxon>
        <taxon>Basidiomycota</taxon>
        <taxon>Agaricomycotina</taxon>
        <taxon>Agaricomycetes</taxon>
        <taxon>Polyporales</taxon>
        <taxon>Polyporaceae</taxon>
        <taxon>Trametes</taxon>
    </lineage>
</organism>
<accession>A0A1Y2J0J0</accession>
<evidence type="ECO:0000313" key="1">
    <source>
        <dbReference type="EMBL" id="OSD06324.1"/>
    </source>
</evidence>
<proteinExistence type="predicted"/>
<keyword evidence="2" id="KW-1185">Reference proteome</keyword>
<reference evidence="1 2" key="1">
    <citation type="journal article" date="2015" name="Biotechnol. Biofuels">
        <title>Enhanced degradation of softwood versus hardwood by the white-rot fungus Pycnoporus coccineus.</title>
        <authorList>
            <person name="Couturier M."/>
            <person name="Navarro D."/>
            <person name="Chevret D."/>
            <person name="Henrissat B."/>
            <person name="Piumi F."/>
            <person name="Ruiz-Duenas F.J."/>
            <person name="Martinez A.T."/>
            <person name="Grigoriev I.V."/>
            <person name="Riley R."/>
            <person name="Lipzen A."/>
            <person name="Berrin J.G."/>
            <person name="Master E.R."/>
            <person name="Rosso M.N."/>
        </authorList>
    </citation>
    <scope>NUCLEOTIDE SEQUENCE [LARGE SCALE GENOMIC DNA]</scope>
    <source>
        <strain evidence="1 2">BRFM310</strain>
    </source>
</reference>
<dbReference type="Proteomes" id="UP000193067">
    <property type="component" value="Unassembled WGS sequence"/>
</dbReference>
<evidence type="ECO:0000313" key="2">
    <source>
        <dbReference type="Proteomes" id="UP000193067"/>
    </source>
</evidence>
<protein>
    <submittedName>
        <fullName evidence="1">Uncharacterized protein</fullName>
    </submittedName>
</protein>
<dbReference type="EMBL" id="KZ084090">
    <property type="protein sequence ID" value="OSD06324.1"/>
    <property type="molecule type" value="Genomic_DNA"/>
</dbReference>
<gene>
    <name evidence="1" type="ORF">PYCCODRAFT_920488</name>
</gene>
<sequence>MREKTDGRDGGRGLIRRVGIVSVGVKVQVQVQVQVQVHVRVRDWPRGWRHGRAEPRRSPHWLFPAPTLSPPSPCLLMAGVCSARASRDWVLLFPSSSLLFACYSPAFFPSANSSPDDLGFCVAHLTSHHPSLSQRTRRPLPLPPHLRASTVLPRTRDAFPHAPNTSAPPVHSLAHQCITGRCGVKHAAPSNNRADPGPPDIALSCPKDADAHANSEHVLTRRFLRPYVLCSTM</sequence>
<dbReference type="AlphaFoldDB" id="A0A1Y2J0J0"/>
<name>A0A1Y2J0J0_TRAC3</name>